<proteinExistence type="predicted"/>
<dbReference type="AlphaFoldDB" id="A0A812J2H3"/>
<organism evidence="1 2">
    <name type="scientific">Symbiodinium natans</name>
    <dbReference type="NCBI Taxonomy" id="878477"/>
    <lineage>
        <taxon>Eukaryota</taxon>
        <taxon>Sar</taxon>
        <taxon>Alveolata</taxon>
        <taxon>Dinophyceae</taxon>
        <taxon>Suessiales</taxon>
        <taxon>Symbiodiniaceae</taxon>
        <taxon>Symbiodinium</taxon>
    </lineage>
</organism>
<keyword evidence="2" id="KW-1185">Reference proteome</keyword>
<evidence type="ECO:0000313" key="2">
    <source>
        <dbReference type="Proteomes" id="UP000604046"/>
    </source>
</evidence>
<dbReference type="Proteomes" id="UP000604046">
    <property type="component" value="Unassembled WGS sequence"/>
</dbReference>
<gene>
    <name evidence="1" type="ORF">SNAT2548_LOCUS5592</name>
</gene>
<sequence length="102" mass="11601">MVIIIWFCLILVELDTVFGFMNAILRLPRTGVTKVEFTEFGRRAFVSISYKRLIAVCFMSSIRAFIAMNLGASAGLWLARTRDVHDILRDGVSLIFILEIDD</sequence>
<dbReference type="EMBL" id="CAJNDS010000358">
    <property type="protein sequence ID" value="CAE7197408.1"/>
    <property type="molecule type" value="Genomic_DNA"/>
</dbReference>
<accession>A0A812J2H3</accession>
<name>A0A812J2H3_9DINO</name>
<comment type="caution">
    <text evidence="1">The sequence shown here is derived from an EMBL/GenBank/DDBJ whole genome shotgun (WGS) entry which is preliminary data.</text>
</comment>
<protein>
    <submittedName>
        <fullName evidence="1">Uncharacterized protein</fullName>
    </submittedName>
</protein>
<reference evidence="1" key="1">
    <citation type="submission" date="2021-02" db="EMBL/GenBank/DDBJ databases">
        <authorList>
            <person name="Dougan E. K."/>
            <person name="Rhodes N."/>
            <person name="Thang M."/>
            <person name="Chan C."/>
        </authorList>
    </citation>
    <scope>NUCLEOTIDE SEQUENCE</scope>
</reference>
<evidence type="ECO:0000313" key="1">
    <source>
        <dbReference type="EMBL" id="CAE7197408.1"/>
    </source>
</evidence>